<dbReference type="GO" id="GO:0019240">
    <property type="term" value="P:citrulline biosynthetic process"/>
    <property type="evidence" value="ECO:0007669"/>
    <property type="project" value="TreeGrafter"/>
</dbReference>
<evidence type="ECO:0000256" key="5">
    <source>
        <dbReference type="ARBA" id="ARBA00022741"/>
    </source>
</evidence>
<dbReference type="InterPro" id="IPR032466">
    <property type="entry name" value="Metal_Hydrolase"/>
</dbReference>
<dbReference type="EC" id="2.1.3.2" evidence="2"/>
<dbReference type="Gene3D" id="3.40.50.1370">
    <property type="entry name" value="Aspartate/ornithine carbamoyltransferase"/>
    <property type="match status" value="2"/>
</dbReference>
<feature type="domain" description="MGS-like" evidence="9">
    <location>
        <begin position="88"/>
        <end position="270"/>
    </location>
</feature>
<dbReference type="InterPro" id="IPR036914">
    <property type="entry name" value="MGS-like_dom_sf"/>
</dbReference>
<accession>A0A9P6PM52</accession>
<dbReference type="SUPFAM" id="SSF52335">
    <property type="entry name" value="Methylglyoxal synthase-like"/>
    <property type="match status" value="1"/>
</dbReference>
<reference evidence="10" key="1">
    <citation type="journal article" date="2020" name="Fungal Divers.">
        <title>Resolving the Mortierellaceae phylogeny through synthesis of multi-gene phylogenetics and phylogenomics.</title>
        <authorList>
            <person name="Vandepol N."/>
            <person name="Liber J."/>
            <person name="Desiro A."/>
            <person name="Na H."/>
            <person name="Kennedy M."/>
            <person name="Barry K."/>
            <person name="Grigoriev I.V."/>
            <person name="Miller A.N."/>
            <person name="O'Donnell K."/>
            <person name="Stajich J.E."/>
            <person name="Bonito G."/>
        </authorList>
    </citation>
    <scope>NUCLEOTIDE SEQUENCE</scope>
    <source>
        <strain evidence="10">KOD948</strain>
    </source>
</reference>
<dbReference type="InterPro" id="IPR006132">
    <property type="entry name" value="Asp/Orn_carbamoyltranf_P-bd"/>
</dbReference>
<keyword evidence="5" id="KW-0547">Nucleotide-binding</keyword>
<dbReference type="Proteomes" id="UP000726737">
    <property type="component" value="Unassembled WGS sequence"/>
</dbReference>
<evidence type="ECO:0000256" key="3">
    <source>
        <dbReference type="ARBA" id="ARBA00022598"/>
    </source>
</evidence>
<dbReference type="EMBL" id="JAAAJA010001056">
    <property type="protein sequence ID" value="KAG0248240.1"/>
    <property type="molecule type" value="Genomic_DNA"/>
</dbReference>
<dbReference type="AlphaFoldDB" id="A0A9P6PM52"/>
<dbReference type="InterPro" id="IPR006130">
    <property type="entry name" value="Asp/Orn_carbamoylTrfase"/>
</dbReference>
<evidence type="ECO:0000313" key="11">
    <source>
        <dbReference type="Proteomes" id="UP000726737"/>
    </source>
</evidence>
<evidence type="ECO:0000256" key="6">
    <source>
        <dbReference type="ARBA" id="ARBA00022840"/>
    </source>
</evidence>
<dbReference type="FunFam" id="3.40.50.1370:FF:000005">
    <property type="entry name" value="CAD protein-like isoform X1"/>
    <property type="match status" value="1"/>
</dbReference>
<comment type="pathway">
    <text evidence="1">Pyrimidine metabolism; UMP biosynthesis via de novo pathway; (S)-dihydroorotate from bicarbonate: step 2/3.</text>
</comment>
<dbReference type="GO" id="GO:0004151">
    <property type="term" value="F:dihydroorotase activity"/>
    <property type="evidence" value="ECO:0007669"/>
    <property type="project" value="TreeGrafter"/>
</dbReference>
<evidence type="ECO:0000256" key="2">
    <source>
        <dbReference type="ARBA" id="ARBA00013008"/>
    </source>
</evidence>
<evidence type="ECO:0000259" key="9">
    <source>
        <dbReference type="PROSITE" id="PS51855"/>
    </source>
</evidence>
<dbReference type="InterPro" id="IPR011607">
    <property type="entry name" value="MGS-like_dom"/>
</dbReference>
<dbReference type="PROSITE" id="PS51855">
    <property type="entry name" value="MGS"/>
    <property type="match status" value="1"/>
</dbReference>
<keyword evidence="7" id="KW-0665">Pyrimidine biosynthesis</keyword>
<organism evidence="10 11">
    <name type="scientific">Mortierella polycephala</name>
    <dbReference type="NCBI Taxonomy" id="41804"/>
    <lineage>
        <taxon>Eukaryota</taxon>
        <taxon>Fungi</taxon>
        <taxon>Fungi incertae sedis</taxon>
        <taxon>Mucoromycota</taxon>
        <taxon>Mortierellomycotina</taxon>
        <taxon>Mortierellomycetes</taxon>
        <taxon>Mortierellales</taxon>
        <taxon>Mortierellaceae</taxon>
        <taxon>Mortierella</taxon>
    </lineage>
</organism>
<dbReference type="Gene3D" id="3.20.20.140">
    <property type="entry name" value="Metal-dependent hydrolases"/>
    <property type="match status" value="1"/>
</dbReference>
<dbReference type="CDD" id="cd01423">
    <property type="entry name" value="MGS_CPS_I_III"/>
    <property type="match status" value="1"/>
</dbReference>
<dbReference type="PROSITE" id="PS00097">
    <property type="entry name" value="CARBAMOYLTRANSFERASE"/>
    <property type="match status" value="1"/>
</dbReference>
<dbReference type="GO" id="GO:0004070">
    <property type="term" value="F:aspartate carbamoyltransferase activity"/>
    <property type="evidence" value="ECO:0007669"/>
    <property type="project" value="UniProtKB-EC"/>
</dbReference>
<dbReference type="Pfam" id="PF02142">
    <property type="entry name" value="MGS"/>
    <property type="match status" value="1"/>
</dbReference>
<dbReference type="Pfam" id="PF00185">
    <property type="entry name" value="OTCace"/>
    <property type="match status" value="1"/>
</dbReference>
<dbReference type="Pfam" id="PF02729">
    <property type="entry name" value="OTCace_N"/>
    <property type="match status" value="1"/>
</dbReference>
<dbReference type="GO" id="GO:0004088">
    <property type="term" value="F:carbamoyl-phosphate synthase (glutamine-hydrolyzing) activity"/>
    <property type="evidence" value="ECO:0007669"/>
    <property type="project" value="TreeGrafter"/>
</dbReference>
<sequence>MPFVSKVMEVDLIEMATNAMLGIPFEAYPESPIPKSGYVGIKVPQFSFSRLSGADPILGVEMASTGEVACFGKDKYEAYIKALVSTGFTLPKKNILLSIGSFKEKQEMLPAVKKLRALGYNLFATSGTADFMSEHGVPVKYLEALEDDNDSQKSEYSLNQHLANNLIDLYINLPSKNRYRRPASYVSKGYRTRRMAVDFSVPLITNVKCAKLFVEALARHKGFEIESVDCKASNRTVLLPGLVNIQAFVPGISVAASKDVENVSKSSIASGFTMVGIMPTGISKNVEDRATFAIAQTNTRNHSHCDFFLSMNATANNANDRLKETVGLFIPFTPVAGRAIANVAEAAKHFSSWPANSPIVTDAEGTDLASILLLASLHNRSVHITAVNSSDDVELIKMSKDKKLQVTCDIEIYSLFLTREETGSKLLPTKAEQDSFWNNLQVFDCFTVGTLPYRLAAEKGTPVVNAGIEESLPLLIDAVNRGRMTIDDIVTKLYTNPRKIFSLPEQKDSYVELETDRVSILSNNNGPFAGKSVSGTVHRVVLHGETAYLDGAWYTLESEGQDLSSLTQVITKAFEKVARPAAIVTGTNLLSPRLGPAADIPLPTTPIRTVDGRRGSVLIEPASVAPHTVKDMPPVITRILNNSPFYHRHILSSKQFDRQELHTLFSVAHEMRTQVERNGSIDLLRGKVMCSMFYEPSTRTSCSFSAAMMRLGGTVVNVDGSSSSVVKGETLADTVRTLGCYGDLTVLRHPDPGSATTAAKFSKVPIINAGDGIGEHPTQAFLDVYTIREELGTVNGLTITLLGDLKNGRTVHSLVKLLAYYHVTLNFVSPISLRMPEEVKTELTSAGIAFNEYTDLNEVIGDSDVVYVTRVQKERFTDLSEYERVKSAYVINNKMMSKAKTQMVVMHPLPRVSEIEPEVDFDQRAAYFRQMRYGLYVRMALLALVLGKSF</sequence>
<dbReference type="PANTHER" id="PTHR11405:SF5">
    <property type="entry name" value="CAD PROTEIN"/>
    <property type="match status" value="1"/>
</dbReference>
<evidence type="ECO:0000256" key="7">
    <source>
        <dbReference type="ARBA" id="ARBA00022975"/>
    </source>
</evidence>
<comment type="caution">
    <text evidence="10">The sequence shown here is derived from an EMBL/GenBank/DDBJ whole genome shotgun (WGS) entry which is preliminary data.</text>
</comment>
<dbReference type="Gene3D" id="3.40.50.1380">
    <property type="entry name" value="Methylglyoxal synthase-like domain"/>
    <property type="match status" value="1"/>
</dbReference>
<dbReference type="InterPro" id="IPR006131">
    <property type="entry name" value="Asp_carbamoyltransf_Asp/Orn-bd"/>
</dbReference>
<dbReference type="PRINTS" id="PR00100">
    <property type="entry name" value="AOTCASE"/>
</dbReference>
<dbReference type="HAMAP" id="MF_00001">
    <property type="entry name" value="Asp_carb_tr"/>
    <property type="match status" value="1"/>
</dbReference>
<dbReference type="GO" id="GO:0006228">
    <property type="term" value="P:UTP biosynthetic process"/>
    <property type="evidence" value="ECO:0007669"/>
    <property type="project" value="TreeGrafter"/>
</dbReference>
<dbReference type="FunFam" id="3.40.50.1380:FF:000009">
    <property type="entry name" value="Carbamoyl-phosphate synthase, large subunit"/>
    <property type="match status" value="1"/>
</dbReference>
<keyword evidence="3" id="KW-0436">Ligase</keyword>
<dbReference type="Gene3D" id="3.30.470.20">
    <property type="entry name" value="ATP-grasp fold, B domain"/>
    <property type="match status" value="1"/>
</dbReference>
<dbReference type="SUPFAM" id="SSF56059">
    <property type="entry name" value="Glutathione synthetase ATP-binding domain-like"/>
    <property type="match status" value="1"/>
</dbReference>
<dbReference type="SMART" id="SM00851">
    <property type="entry name" value="MGS"/>
    <property type="match status" value="1"/>
</dbReference>
<dbReference type="GO" id="GO:0005829">
    <property type="term" value="C:cytosol"/>
    <property type="evidence" value="ECO:0007669"/>
    <property type="project" value="TreeGrafter"/>
</dbReference>
<dbReference type="FunFam" id="3.20.20.140:FF:000036">
    <property type="entry name" value="Carbamoyl-phosphate synthase large chain"/>
    <property type="match status" value="1"/>
</dbReference>
<dbReference type="FunFam" id="3.40.50.1370:FF:000002">
    <property type="entry name" value="Aspartate carbamoyltransferase 2"/>
    <property type="match status" value="1"/>
</dbReference>
<keyword evidence="11" id="KW-1185">Reference proteome</keyword>
<dbReference type="GO" id="GO:0016597">
    <property type="term" value="F:amino acid binding"/>
    <property type="evidence" value="ECO:0007669"/>
    <property type="project" value="InterPro"/>
</dbReference>
<dbReference type="SUPFAM" id="SSF51556">
    <property type="entry name" value="Metallo-dependent hydrolases"/>
    <property type="match status" value="1"/>
</dbReference>
<keyword evidence="4" id="KW-0808">Transferase</keyword>
<name>A0A9P6PM52_9FUNG</name>
<dbReference type="NCBIfam" id="NF002032">
    <property type="entry name" value="PRK00856.1"/>
    <property type="match status" value="1"/>
</dbReference>
<comment type="catalytic activity">
    <reaction evidence="8">
        <text>carbamoyl phosphate + L-aspartate = N-carbamoyl-L-aspartate + phosphate + H(+)</text>
        <dbReference type="Rhea" id="RHEA:20013"/>
        <dbReference type="ChEBI" id="CHEBI:15378"/>
        <dbReference type="ChEBI" id="CHEBI:29991"/>
        <dbReference type="ChEBI" id="CHEBI:32814"/>
        <dbReference type="ChEBI" id="CHEBI:43474"/>
        <dbReference type="ChEBI" id="CHEBI:58228"/>
        <dbReference type="EC" id="2.1.3.2"/>
    </reaction>
</comment>
<evidence type="ECO:0000256" key="4">
    <source>
        <dbReference type="ARBA" id="ARBA00022679"/>
    </source>
</evidence>
<dbReference type="SUPFAM" id="SSF53671">
    <property type="entry name" value="Aspartate/ornithine carbamoyltransferase"/>
    <property type="match status" value="1"/>
</dbReference>
<evidence type="ECO:0000256" key="8">
    <source>
        <dbReference type="ARBA" id="ARBA00048859"/>
    </source>
</evidence>
<evidence type="ECO:0000256" key="1">
    <source>
        <dbReference type="ARBA" id="ARBA00004852"/>
    </source>
</evidence>
<dbReference type="PRINTS" id="PR00101">
    <property type="entry name" value="ATCASE"/>
</dbReference>
<dbReference type="GO" id="GO:0005524">
    <property type="term" value="F:ATP binding"/>
    <property type="evidence" value="ECO:0007669"/>
    <property type="project" value="UniProtKB-KW"/>
</dbReference>
<dbReference type="InterPro" id="IPR002082">
    <property type="entry name" value="Asp_carbamoyltransf"/>
</dbReference>
<dbReference type="PANTHER" id="PTHR11405">
    <property type="entry name" value="CARBAMOYLTRANSFERASE FAMILY MEMBER"/>
    <property type="match status" value="1"/>
</dbReference>
<evidence type="ECO:0000313" key="10">
    <source>
        <dbReference type="EMBL" id="KAG0248240.1"/>
    </source>
</evidence>
<keyword evidence="6" id="KW-0067">ATP-binding</keyword>
<dbReference type="GO" id="GO:0006541">
    <property type="term" value="P:glutamine metabolic process"/>
    <property type="evidence" value="ECO:0007669"/>
    <property type="project" value="TreeGrafter"/>
</dbReference>
<gene>
    <name evidence="10" type="ORF">BG011_000299</name>
</gene>
<dbReference type="OrthoDB" id="1924069at2759"/>
<proteinExistence type="inferred from homology"/>
<protein>
    <recommendedName>
        <fullName evidence="2">aspartate carbamoyltransferase</fullName>
        <ecNumber evidence="2">2.1.3.2</ecNumber>
    </recommendedName>
</protein>
<dbReference type="GO" id="GO:0006207">
    <property type="term" value="P:'de novo' pyrimidine nucleobase biosynthetic process"/>
    <property type="evidence" value="ECO:0007669"/>
    <property type="project" value="InterPro"/>
</dbReference>
<dbReference type="InterPro" id="IPR036901">
    <property type="entry name" value="Asp/Orn_carbamoylTrfase_sf"/>
</dbReference>
<dbReference type="NCBIfam" id="TIGR00670">
    <property type="entry name" value="asp_carb_tr"/>
    <property type="match status" value="1"/>
</dbReference>